<accession>A0AA40ZZF3</accession>
<comment type="caution">
    <text evidence="2">The sequence shown here is derived from an EMBL/GenBank/DDBJ whole genome shotgun (WGS) entry which is preliminary data.</text>
</comment>
<gene>
    <name evidence="1" type="ORF">GGQ89_001843</name>
    <name evidence="2" type="ORF">JYA60_06805</name>
</gene>
<proteinExistence type="predicted"/>
<protein>
    <submittedName>
        <fullName evidence="2">Uncharacterized protein</fullName>
    </submittedName>
</protein>
<name>A0AA40ZZF3_9SPHN</name>
<evidence type="ECO:0000313" key="2">
    <source>
        <dbReference type="EMBL" id="MBN3557934.1"/>
    </source>
</evidence>
<dbReference type="EMBL" id="JACHNX010000006">
    <property type="protein sequence ID" value="MBB4609621.1"/>
    <property type="molecule type" value="Genomic_DNA"/>
</dbReference>
<reference evidence="2" key="2">
    <citation type="submission" date="2021-01" db="EMBL/GenBank/DDBJ databases">
        <title>Genome Sequencing of Type Strains.</title>
        <authorList>
            <person name="Lemaire J.F."/>
            <person name="Inderbitzin P."/>
            <person name="Collins S.B."/>
            <person name="Wespe N."/>
            <person name="Knight-Connoni V."/>
        </authorList>
    </citation>
    <scope>NUCLEOTIDE SEQUENCE</scope>
    <source>
        <strain evidence="2">DSM 14562</strain>
    </source>
</reference>
<dbReference type="AlphaFoldDB" id="A0AA40ZZF3"/>
<dbReference type="EMBL" id="JAFHKU010000123">
    <property type="protein sequence ID" value="MBN3557934.1"/>
    <property type="molecule type" value="Genomic_DNA"/>
</dbReference>
<dbReference type="Proteomes" id="UP000704529">
    <property type="component" value="Unassembled WGS sequence"/>
</dbReference>
<sequence length="109" mass="11918">MVDQSDQVPDAVDALHRLISQEVEGVVNSILGPAQLALQPHKVAYVLMRVTANLGRAGTLYSLQVKRDDRTPEQMCDMWIASLSAMLLESRPAILAKYEALKAEGKTLG</sequence>
<keyword evidence="3" id="KW-1185">Reference proteome</keyword>
<dbReference type="RefSeq" id="WP_184105540.1">
    <property type="nucleotide sequence ID" value="NZ_JACHNX010000006.1"/>
</dbReference>
<reference evidence="1 3" key="1">
    <citation type="submission" date="2020-08" db="EMBL/GenBank/DDBJ databases">
        <title>Genomic Encyclopedia of Type Strains, Phase IV (KMG-IV): sequencing the most valuable type-strain genomes for metagenomic binning, comparative biology and taxonomic classification.</title>
        <authorList>
            <person name="Goeker M."/>
        </authorList>
    </citation>
    <scope>NUCLEOTIDE SEQUENCE [LARGE SCALE GENOMIC DNA]</scope>
    <source>
        <strain evidence="1 3">DSM 14562</strain>
    </source>
</reference>
<evidence type="ECO:0000313" key="1">
    <source>
        <dbReference type="EMBL" id="MBB4609621.1"/>
    </source>
</evidence>
<evidence type="ECO:0000313" key="3">
    <source>
        <dbReference type="Proteomes" id="UP000584663"/>
    </source>
</evidence>
<organism evidence="2 4">
    <name type="scientific">Sphingomonas yabuuchiae</name>
    <dbReference type="NCBI Taxonomy" id="172044"/>
    <lineage>
        <taxon>Bacteria</taxon>
        <taxon>Pseudomonadati</taxon>
        <taxon>Pseudomonadota</taxon>
        <taxon>Alphaproteobacteria</taxon>
        <taxon>Sphingomonadales</taxon>
        <taxon>Sphingomonadaceae</taxon>
        <taxon>Sphingomonas</taxon>
    </lineage>
</organism>
<evidence type="ECO:0000313" key="4">
    <source>
        <dbReference type="Proteomes" id="UP000704529"/>
    </source>
</evidence>
<dbReference type="Proteomes" id="UP000584663">
    <property type="component" value="Unassembled WGS sequence"/>
</dbReference>